<dbReference type="Gene3D" id="1.10.8.350">
    <property type="entry name" value="Bacterial muramidase"/>
    <property type="match status" value="1"/>
</dbReference>
<accession>A0A1Y0IFU3</accession>
<dbReference type="Proteomes" id="UP000196027">
    <property type="component" value="Chromosome"/>
</dbReference>
<dbReference type="Gene3D" id="1.10.101.10">
    <property type="entry name" value="PGBD-like superfamily/PGBD"/>
    <property type="match status" value="1"/>
</dbReference>
<dbReference type="GO" id="GO:0009253">
    <property type="term" value="P:peptidoglycan catabolic process"/>
    <property type="evidence" value="ECO:0007669"/>
    <property type="project" value="TreeGrafter"/>
</dbReference>
<dbReference type="EMBL" id="CP021425">
    <property type="protein sequence ID" value="ARU59407.1"/>
    <property type="molecule type" value="Genomic_DNA"/>
</dbReference>
<dbReference type="PANTHER" id="PTHR30163:SF8">
    <property type="entry name" value="LYTIC MUREIN TRANSGLYCOSYLASE"/>
    <property type="match status" value="1"/>
</dbReference>
<dbReference type="Pfam" id="PF01471">
    <property type="entry name" value="PG_binding_1"/>
    <property type="match status" value="1"/>
</dbReference>
<feature type="domain" description="Transglycosylase SLT" evidence="3">
    <location>
        <begin position="36"/>
        <end position="327"/>
    </location>
</feature>
<dbReference type="NCBIfam" id="TIGR02283">
    <property type="entry name" value="MltB_2"/>
    <property type="match status" value="1"/>
</dbReference>
<protein>
    <submittedName>
        <fullName evidence="4">Membrane-bound lytic murein transglycosylase B</fullName>
    </submittedName>
</protein>
<dbReference type="InterPro" id="IPR043426">
    <property type="entry name" value="MltB-like"/>
</dbReference>
<reference evidence="4 5" key="1">
    <citation type="submission" date="2017-05" db="EMBL/GenBank/DDBJ databases">
        <title>Genomic insights into alkan degradation activity of Oleiphilus messinensis.</title>
        <authorList>
            <person name="Kozyavkin S.A."/>
            <person name="Slesarev A.I."/>
            <person name="Golyshin P.N."/>
            <person name="Korzhenkov A."/>
            <person name="Golyshina O.N."/>
            <person name="Toshchakov S.V."/>
        </authorList>
    </citation>
    <scope>NUCLEOTIDE SEQUENCE [LARGE SCALE GENOMIC DNA]</scope>
    <source>
        <strain evidence="4 5">ME102</strain>
    </source>
</reference>
<dbReference type="InterPro" id="IPR036365">
    <property type="entry name" value="PGBD-like_sf"/>
</dbReference>
<dbReference type="SUPFAM" id="SSF47090">
    <property type="entry name" value="PGBD-like"/>
    <property type="match status" value="1"/>
</dbReference>
<sequence length="409" mass="45639">MLTFTRNIRLRVYSVALSSLVLSPLNLYASENPPEFDQCLVNLKQKAITAGVNTETIDKSFQNIAYSEKVIELDRKQPEFTSSFSRYLNLRVNDRRVKTGREMLAQHRPLLQEVTRKTGVPAQYIVAFWGLETNYGGYLGNMSTLDSLATLACDRRRSAFFTGEFIAALRLIEKGDASAESMRGSWAGAVGNFQFMPSNYLTHAHDHDGDGKRDLWNSLEDAAMSAGLFLKSMGWETGTRWGREVKLPAGFDYAAAGLDQPRELETWRKMGLRTADGNLLPKAQLKASLLVPAGHKGPKFLVYSNFRVIMGWNRSEYYAISVGHLADRINGAGTLRTPPPQDIEKYPLNAIRYLQEALNEKGFNTGKPDGIMGPSTRKAIRAYQARHNMIADGYPDKSLLQALGISLTN</sequence>
<dbReference type="OrthoDB" id="9772911at2"/>
<evidence type="ECO:0000259" key="2">
    <source>
        <dbReference type="Pfam" id="PF01471"/>
    </source>
</evidence>
<dbReference type="InterPro" id="IPR002477">
    <property type="entry name" value="Peptidoglycan-bd-like"/>
</dbReference>
<evidence type="ECO:0000259" key="3">
    <source>
        <dbReference type="Pfam" id="PF13406"/>
    </source>
</evidence>
<feature type="domain" description="Peptidoglycan binding-like" evidence="2">
    <location>
        <begin position="350"/>
        <end position="403"/>
    </location>
</feature>
<name>A0A1Y0IFU3_9GAMM</name>
<dbReference type="InterPro" id="IPR036366">
    <property type="entry name" value="PGBDSf"/>
</dbReference>
<proteinExistence type="predicted"/>
<dbReference type="PANTHER" id="PTHR30163">
    <property type="entry name" value="MEMBRANE-BOUND LYTIC MUREIN TRANSGLYCOSYLASE B"/>
    <property type="match status" value="1"/>
</dbReference>
<keyword evidence="1" id="KW-0732">Signal</keyword>
<dbReference type="InterPro" id="IPR031304">
    <property type="entry name" value="SLT_2"/>
</dbReference>
<dbReference type="GO" id="GO:0008933">
    <property type="term" value="F:peptidoglycan lytic transglycosylase activity"/>
    <property type="evidence" value="ECO:0007669"/>
    <property type="project" value="TreeGrafter"/>
</dbReference>
<dbReference type="AlphaFoldDB" id="A0A1Y0IFU3"/>
<feature type="signal peptide" evidence="1">
    <location>
        <begin position="1"/>
        <end position="29"/>
    </location>
</feature>
<dbReference type="SUPFAM" id="SSF53955">
    <property type="entry name" value="Lysozyme-like"/>
    <property type="match status" value="1"/>
</dbReference>
<dbReference type="CDD" id="cd13399">
    <property type="entry name" value="Slt35-like"/>
    <property type="match status" value="1"/>
</dbReference>
<evidence type="ECO:0000313" key="5">
    <source>
        <dbReference type="Proteomes" id="UP000196027"/>
    </source>
</evidence>
<dbReference type="Gene3D" id="1.10.530.10">
    <property type="match status" value="1"/>
</dbReference>
<dbReference type="InterPro" id="IPR011970">
    <property type="entry name" value="MltB_2"/>
</dbReference>
<keyword evidence="5" id="KW-1185">Reference proteome</keyword>
<evidence type="ECO:0000313" key="4">
    <source>
        <dbReference type="EMBL" id="ARU59407.1"/>
    </source>
</evidence>
<dbReference type="InterPro" id="IPR023346">
    <property type="entry name" value="Lysozyme-like_dom_sf"/>
</dbReference>
<dbReference type="Pfam" id="PF13406">
    <property type="entry name" value="SLT_2"/>
    <property type="match status" value="1"/>
</dbReference>
<dbReference type="KEGG" id="ome:OLMES_5427"/>
<dbReference type="RefSeq" id="WP_087464086.1">
    <property type="nucleotide sequence ID" value="NZ_CP021425.1"/>
</dbReference>
<feature type="chain" id="PRO_5012914484" evidence="1">
    <location>
        <begin position="30"/>
        <end position="409"/>
    </location>
</feature>
<organism evidence="4 5">
    <name type="scientific">Oleiphilus messinensis</name>
    <dbReference type="NCBI Taxonomy" id="141451"/>
    <lineage>
        <taxon>Bacteria</taxon>
        <taxon>Pseudomonadati</taxon>
        <taxon>Pseudomonadota</taxon>
        <taxon>Gammaproteobacteria</taxon>
        <taxon>Oceanospirillales</taxon>
        <taxon>Oleiphilaceae</taxon>
        <taxon>Oleiphilus</taxon>
    </lineage>
</organism>
<gene>
    <name evidence="4" type="ORF">OLMES_5427</name>
</gene>
<evidence type="ECO:0000256" key="1">
    <source>
        <dbReference type="SAM" id="SignalP"/>
    </source>
</evidence>